<proteinExistence type="predicted"/>
<reference evidence="1" key="2">
    <citation type="submission" date="2021-10" db="EMBL/GenBank/DDBJ databases">
        <title>Phylogenomics reveals ancestral predisposition of the termite-cultivated fungus Termitomyces towards a domesticated lifestyle.</title>
        <authorList>
            <person name="Auxier B."/>
            <person name="Grum-Grzhimaylo A."/>
            <person name="Cardenas M.E."/>
            <person name="Lodge J.D."/>
            <person name="Laessoe T."/>
            <person name="Pedersen O."/>
            <person name="Smith M.E."/>
            <person name="Kuyper T.W."/>
            <person name="Franco-Molano E.A."/>
            <person name="Baroni T.J."/>
            <person name="Aanen D.K."/>
        </authorList>
    </citation>
    <scope>NUCLEOTIDE SEQUENCE</scope>
    <source>
        <strain evidence="1">AP01</strain>
        <tissue evidence="1">Mycelium</tissue>
    </source>
</reference>
<evidence type="ECO:0000313" key="1">
    <source>
        <dbReference type="EMBL" id="KAG5643316.1"/>
    </source>
</evidence>
<dbReference type="Proteomes" id="UP000775547">
    <property type="component" value="Unassembled WGS sequence"/>
</dbReference>
<dbReference type="OrthoDB" id="1001765at2759"/>
<dbReference type="EMBL" id="JABCKV010000121">
    <property type="protein sequence ID" value="KAG5643316.1"/>
    <property type="molecule type" value="Genomic_DNA"/>
</dbReference>
<evidence type="ECO:0000313" key="2">
    <source>
        <dbReference type="Proteomes" id="UP000775547"/>
    </source>
</evidence>
<keyword evidence="2" id="KW-1185">Reference proteome</keyword>
<reference evidence="1" key="1">
    <citation type="submission" date="2020-07" db="EMBL/GenBank/DDBJ databases">
        <authorList>
            <person name="Nieuwenhuis M."/>
            <person name="Van De Peppel L.J.J."/>
        </authorList>
    </citation>
    <scope>NUCLEOTIDE SEQUENCE</scope>
    <source>
        <strain evidence="1">AP01</strain>
        <tissue evidence="1">Mycelium</tissue>
    </source>
</reference>
<dbReference type="InterPro" id="IPR012347">
    <property type="entry name" value="Ferritin-like"/>
</dbReference>
<dbReference type="PANTHER" id="PTHR38705">
    <property type="entry name" value="PROTEIN RDS1"/>
    <property type="match status" value="1"/>
</dbReference>
<protein>
    <submittedName>
        <fullName evidence="1">Uncharacterized protein</fullName>
    </submittedName>
</protein>
<dbReference type="SUPFAM" id="SSF47240">
    <property type="entry name" value="Ferritin-like"/>
    <property type="match status" value="1"/>
</dbReference>
<comment type="caution">
    <text evidence="1">The sequence shown here is derived from an EMBL/GenBank/DDBJ whole genome shotgun (WGS) entry which is preliminary data.</text>
</comment>
<sequence length="328" mass="34645">MAEFGFQSPGSFRSYRTSSQFVPSSARVNIHFEMKTSFITLAVSALAVYAAPSSVKRATAIDDATILNFALTLEHLENAFYRDALAKFDEKAFVKAGLPTWARGRFAQIAAHEKAHVGFLSSALGDKATQPCTYNFPYNDPKSFAALSQILEGVGTSAYLGAAHLIENKDYLTAAASVLATEARHVSWVASAVNHGSGWSGAFDVPLTLNTVFTLAAAFIESCPSTNPTLPVKAFPALTFAAKAAPGSTSTITFEGAPADTPLFAVFFTGLSQIVVPIQGGSVDIPKDLVGVVYAVVSTNDTVANDENIVAGPAVLDFEFNSNGQLVK</sequence>
<dbReference type="InterPro" id="IPR039254">
    <property type="entry name" value="Rds1"/>
</dbReference>
<dbReference type="Gene3D" id="1.20.1260.10">
    <property type="match status" value="1"/>
</dbReference>
<dbReference type="Pfam" id="PF13668">
    <property type="entry name" value="Ferritin_2"/>
    <property type="match status" value="1"/>
</dbReference>
<dbReference type="InterPro" id="IPR009078">
    <property type="entry name" value="Ferritin-like_SF"/>
</dbReference>
<name>A0A9P7K9E6_9AGAR</name>
<dbReference type="AlphaFoldDB" id="A0A9P7K9E6"/>
<accession>A0A9P7K9E6</accession>
<organism evidence="1 2">
    <name type="scientific">Asterophora parasitica</name>
    <dbReference type="NCBI Taxonomy" id="117018"/>
    <lineage>
        <taxon>Eukaryota</taxon>
        <taxon>Fungi</taxon>
        <taxon>Dikarya</taxon>
        <taxon>Basidiomycota</taxon>
        <taxon>Agaricomycotina</taxon>
        <taxon>Agaricomycetes</taxon>
        <taxon>Agaricomycetidae</taxon>
        <taxon>Agaricales</taxon>
        <taxon>Tricholomatineae</taxon>
        <taxon>Lyophyllaceae</taxon>
        <taxon>Asterophora</taxon>
    </lineage>
</organism>
<gene>
    <name evidence="1" type="ORF">DXG03_001200</name>
</gene>
<dbReference type="PANTHER" id="PTHR38705:SF5">
    <property type="entry name" value="RESPONSE PROTEIN RDS1, PUTATIVE (AFU_ORTHOLOGUE AFUA_5G12490)-RELATED"/>
    <property type="match status" value="1"/>
</dbReference>